<gene>
    <name evidence="4" type="ORF">DIT97_30655</name>
</gene>
<keyword evidence="3" id="KW-0812">Transmembrane</keyword>
<evidence type="ECO:0000313" key="5">
    <source>
        <dbReference type="Proteomes" id="UP000263642"/>
    </source>
</evidence>
<feature type="coiled-coil region" evidence="1">
    <location>
        <begin position="1207"/>
        <end position="1234"/>
    </location>
</feature>
<keyword evidence="1" id="KW-0175">Coiled coil</keyword>
<dbReference type="EMBL" id="DQAY01000191">
    <property type="protein sequence ID" value="HCO27152.1"/>
    <property type="molecule type" value="Genomic_DNA"/>
</dbReference>
<organism evidence="4 5">
    <name type="scientific">Gimesia maris</name>
    <dbReference type="NCBI Taxonomy" id="122"/>
    <lineage>
        <taxon>Bacteria</taxon>
        <taxon>Pseudomonadati</taxon>
        <taxon>Planctomycetota</taxon>
        <taxon>Planctomycetia</taxon>
        <taxon>Planctomycetales</taxon>
        <taxon>Planctomycetaceae</taxon>
        <taxon>Gimesia</taxon>
    </lineage>
</organism>
<evidence type="ECO:0000313" key="4">
    <source>
        <dbReference type="EMBL" id="HCO27152.1"/>
    </source>
</evidence>
<sequence>MQHSIRAQLEQLHHKIRQLIWLNGLCWGLTLFLGLAALIISLDWMLNISDPASRLLLGLAAGSSVIWILWKHLIIPLKTPLTDLDLALKIERRYPTLRDSFSSSIQFDHQSNTQFAGSTQMRQAVIEDAYQRASQINFLELIDTHPLRKIMFSATLLCLITAFLTLLHPQVVILGLHRLILPFSAPDWPQRVELLILDEKLVPIETGPDNPYQVVEGQTFQFFVENRKGTPPDDLRLEYQSRQKEQSAGKIYSDPLRIVSVPDNSGVTHDLGTGSLVITNKLLKLRAVGGDDTHMPWLNIVSVPPTMIRLEQVRLIPPAYSQLTEEILPTGIGNFKALVGTRVEFKASSNKLLKTVDLRIKNSEPVSLKLQPDRKHFSGTFVVNAPGTYSYWFEAENDQGFKPPTADHFEITAISDDVPEIFLEVPDTDLQVTPTAQIPLKVVVHDDLGIEDVLIRYQKSSSQETLSRALRTDRENFSFRLPFPPESAANQRQNQLKDLTLTDNWKLSELALKEGDRIIFRAEARDLFQDSSATSSQEAQPADSHTGTSISRVLTIVSPQFKANELANRQANLLEELARILKDQRLLRTEIKDVQHQLHRVGQARTEEIDTIKQVEMDQKRIASQLHSPRTGLEQRSSELLQELEWNRIEDPAMQQRLAELNTELSQLNQQVFPEIQEQITQARKKLLAKVDTQPSREPGTTSSSKETKSTAAEENKSTKDGAETTPLESLTIAGNGQQRVIERLDHVLKSLAQWQQTRDLVSELDEQIQQQADIQNQTEKLARKTITKTFGKLKLQEQADLEKLAHRQEQRADHFKAFRNLLDTLNDQEQEIAHSERQRNQEAIDFLRKNSIPEVMKQTADRIKQNQVGQALQEQQQLQESMQKLKNIFENQPVNSTAEMLNQLIKSEQELNLIKQKQEEILQKLKKAENAPDSEEKEAELQKLRKQEQELKQQMQQLELKLQRLSLNKAADSMQRSGRRTSQIDNALQQGNTEEAQEQIQESLDDLEQAQRELAARRNELEESLAFEEFIKLESEIKGLIERQQSVIEETVRLEQERISRGRWSRGQLKSLKLLQQTEQDLQLQSVKVAEKLSKAPVFKLAMEKAIDQLELAVDRLDQRLTDQQTLSAEQNAQSRFRTLLQALNAKTEPVQTEQQPGDGQQLMPSDQIPIIAQLRLLKLLQEDILERTTEFNDTLTPQKQLTAQQLELRKQLSKEQADLAELSQKILELFNQLLPDNPEENLEIQ</sequence>
<feature type="region of interest" description="Disordered" evidence="2">
    <location>
        <begin position="688"/>
        <end position="732"/>
    </location>
</feature>
<evidence type="ECO:0000256" key="1">
    <source>
        <dbReference type="SAM" id="Coils"/>
    </source>
</evidence>
<keyword evidence="3" id="KW-0472">Membrane</keyword>
<keyword evidence="3" id="KW-1133">Transmembrane helix</keyword>
<feature type="compositionally biased region" description="Basic and acidic residues" evidence="2">
    <location>
        <begin position="706"/>
        <end position="723"/>
    </location>
</feature>
<reference evidence="4 5" key="1">
    <citation type="journal article" date="2018" name="Nat. Biotechnol.">
        <title>A standardized bacterial taxonomy based on genome phylogeny substantially revises the tree of life.</title>
        <authorList>
            <person name="Parks D.H."/>
            <person name="Chuvochina M."/>
            <person name="Waite D.W."/>
            <person name="Rinke C."/>
            <person name="Skarshewski A."/>
            <person name="Chaumeil P.A."/>
            <person name="Hugenholtz P."/>
        </authorList>
    </citation>
    <scope>NUCLEOTIDE SEQUENCE [LARGE SCALE GENOMIC DNA]</scope>
    <source>
        <strain evidence="4">UBA9375</strain>
    </source>
</reference>
<feature type="coiled-coil region" evidence="1">
    <location>
        <begin position="1101"/>
        <end position="1128"/>
    </location>
</feature>
<feature type="transmembrane region" description="Helical" evidence="3">
    <location>
        <begin position="150"/>
        <end position="168"/>
    </location>
</feature>
<dbReference type="AlphaFoldDB" id="A0A3D3RGF2"/>
<feature type="coiled-coil region" evidence="1">
    <location>
        <begin position="819"/>
        <end position="1025"/>
    </location>
</feature>
<evidence type="ECO:0000256" key="2">
    <source>
        <dbReference type="SAM" id="MobiDB-lite"/>
    </source>
</evidence>
<proteinExistence type="predicted"/>
<protein>
    <submittedName>
        <fullName evidence="4">Uncharacterized protein</fullName>
    </submittedName>
</protein>
<feature type="transmembrane region" description="Helical" evidence="3">
    <location>
        <begin position="52"/>
        <end position="70"/>
    </location>
</feature>
<comment type="caution">
    <text evidence="4">The sequence shown here is derived from an EMBL/GenBank/DDBJ whole genome shotgun (WGS) entry which is preliminary data.</text>
</comment>
<evidence type="ECO:0000256" key="3">
    <source>
        <dbReference type="SAM" id="Phobius"/>
    </source>
</evidence>
<name>A0A3D3RGF2_9PLAN</name>
<feature type="transmembrane region" description="Helical" evidence="3">
    <location>
        <begin position="20"/>
        <end position="40"/>
    </location>
</feature>
<dbReference type="Proteomes" id="UP000263642">
    <property type="component" value="Unassembled WGS sequence"/>
</dbReference>
<accession>A0A3D3RGF2</accession>